<dbReference type="RefSeq" id="XP_047774943.1">
    <property type="nucleotide sequence ID" value="XM_047917552.1"/>
</dbReference>
<name>A0ABQ8K565_9APHY</name>
<feature type="transmembrane region" description="Helical" evidence="2">
    <location>
        <begin position="20"/>
        <end position="39"/>
    </location>
</feature>
<dbReference type="EMBL" id="JADCUA010000024">
    <property type="protein sequence ID" value="KAH9831846.1"/>
    <property type="molecule type" value="Genomic_DNA"/>
</dbReference>
<feature type="region of interest" description="Disordered" evidence="1">
    <location>
        <begin position="88"/>
        <end position="109"/>
    </location>
</feature>
<feature type="compositionally biased region" description="Basic and acidic residues" evidence="1">
    <location>
        <begin position="161"/>
        <end position="174"/>
    </location>
</feature>
<protein>
    <submittedName>
        <fullName evidence="3">Uncharacterized protein</fullName>
    </submittedName>
</protein>
<keyword evidence="2" id="KW-0472">Membrane</keyword>
<dbReference type="Proteomes" id="UP000814176">
    <property type="component" value="Unassembled WGS sequence"/>
</dbReference>
<evidence type="ECO:0000313" key="4">
    <source>
        <dbReference type="Proteomes" id="UP000814176"/>
    </source>
</evidence>
<evidence type="ECO:0000256" key="2">
    <source>
        <dbReference type="SAM" id="Phobius"/>
    </source>
</evidence>
<evidence type="ECO:0000256" key="1">
    <source>
        <dbReference type="SAM" id="MobiDB-lite"/>
    </source>
</evidence>
<accession>A0ABQ8K565</accession>
<sequence>MTTTSVIPPTATPSTLVSLLPYLIGLVVSILSVILSLYVRRWLLSRKESSQPSDLPLITEGNSAANMADNLPGIRRMMLWLRSVASPQRKRSPTVSEKPCAAERDGEKSAEVDLEGSLAEYEVRATASPLLKGILTPSHLSSPAVLKSEEYRGAQLDALRDTAADRSTPRRDGAATDGRCAAPAGSIAELDPQNLWITGRSPLAVFLPSVRVF</sequence>
<keyword evidence="4" id="KW-1185">Reference proteome</keyword>
<evidence type="ECO:0000313" key="3">
    <source>
        <dbReference type="EMBL" id="KAH9831846.1"/>
    </source>
</evidence>
<organism evidence="3 4">
    <name type="scientific">Rhodofomes roseus</name>
    <dbReference type="NCBI Taxonomy" id="34475"/>
    <lineage>
        <taxon>Eukaryota</taxon>
        <taxon>Fungi</taxon>
        <taxon>Dikarya</taxon>
        <taxon>Basidiomycota</taxon>
        <taxon>Agaricomycotina</taxon>
        <taxon>Agaricomycetes</taxon>
        <taxon>Polyporales</taxon>
        <taxon>Rhodofomes</taxon>
    </lineage>
</organism>
<gene>
    <name evidence="3" type="ORF">C8Q71DRAFT_287183</name>
</gene>
<comment type="caution">
    <text evidence="3">The sequence shown here is derived from an EMBL/GenBank/DDBJ whole genome shotgun (WGS) entry which is preliminary data.</text>
</comment>
<dbReference type="GeneID" id="71998284"/>
<keyword evidence="2" id="KW-0812">Transmembrane</keyword>
<feature type="region of interest" description="Disordered" evidence="1">
    <location>
        <begin position="161"/>
        <end position="180"/>
    </location>
</feature>
<proteinExistence type="predicted"/>
<keyword evidence="2" id="KW-1133">Transmembrane helix</keyword>
<reference evidence="3 4" key="1">
    <citation type="journal article" date="2021" name="Environ. Microbiol.">
        <title>Gene family expansions and transcriptome signatures uncover fungal adaptations to wood decay.</title>
        <authorList>
            <person name="Hage H."/>
            <person name="Miyauchi S."/>
            <person name="Viragh M."/>
            <person name="Drula E."/>
            <person name="Min B."/>
            <person name="Chaduli D."/>
            <person name="Navarro D."/>
            <person name="Favel A."/>
            <person name="Norest M."/>
            <person name="Lesage-Meessen L."/>
            <person name="Balint B."/>
            <person name="Merenyi Z."/>
            <person name="de Eugenio L."/>
            <person name="Morin E."/>
            <person name="Martinez A.T."/>
            <person name="Baldrian P."/>
            <person name="Stursova M."/>
            <person name="Martinez M.J."/>
            <person name="Novotny C."/>
            <person name="Magnuson J.K."/>
            <person name="Spatafora J.W."/>
            <person name="Maurice S."/>
            <person name="Pangilinan J."/>
            <person name="Andreopoulos W."/>
            <person name="LaButti K."/>
            <person name="Hundley H."/>
            <person name="Na H."/>
            <person name="Kuo A."/>
            <person name="Barry K."/>
            <person name="Lipzen A."/>
            <person name="Henrissat B."/>
            <person name="Riley R."/>
            <person name="Ahrendt S."/>
            <person name="Nagy L.G."/>
            <person name="Grigoriev I.V."/>
            <person name="Martin F."/>
            <person name="Rosso M.N."/>
        </authorList>
    </citation>
    <scope>NUCLEOTIDE SEQUENCE [LARGE SCALE GENOMIC DNA]</scope>
    <source>
        <strain evidence="3 4">CIRM-BRFM 1785</strain>
    </source>
</reference>
<feature type="compositionally biased region" description="Basic and acidic residues" evidence="1">
    <location>
        <begin position="100"/>
        <end position="109"/>
    </location>
</feature>